<feature type="domain" description="Terminase large subunit-like ATPase" evidence="1">
    <location>
        <begin position="71"/>
        <end position="121"/>
    </location>
</feature>
<sequence>MKAWEMYAQQVKSGEIIACKRIRQAVNRYFLDLENPNFYFDDTIVERFIKFSQLCPHVKGPLRGKPIELSDWQIFLFANLLGFKYKDTGLRKYRSAYVQVARKNAKSTVAAVLANWFLLMETDNKIFTPPPLAETRPELFLMMPVKCAYYPNR</sequence>
<dbReference type="KEGG" id="rpne:NCTC8284_01226"/>
<accession>A0A3S4TU90</accession>
<evidence type="ECO:0000313" key="2">
    <source>
        <dbReference type="EMBL" id="VEH66068.1"/>
    </source>
</evidence>
<dbReference type="Gene3D" id="3.40.50.300">
    <property type="entry name" value="P-loop containing nucleotide triphosphate hydrolases"/>
    <property type="match status" value="1"/>
</dbReference>
<dbReference type="Pfam" id="PF03354">
    <property type="entry name" value="TerL_ATPase"/>
    <property type="match status" value="1"/>
</dbReference>
<dbReference type="InterPro" id="IPR005021">
    <property type="entry name" value="Terminase_largesu-like"/>
</dbReference>
<dbReference type="EMBL" id="LR134405">
    <property type="protein sequence ID" value="VEH66068.1"/>
    <property type="molecule type" value="Genomic_DNA"/>
</dbReference>
<name>A0A3S4TU90_9PAST</name>
<reference evidence="2 3" key="1">
    <citation type="submission" date="2018-12" db="EMBL/GenBank/DDBJ databases">
        <authorList>
            <consortium name="Pathogen Informatics"/>
        </authorList>
    </citation>
    <scope>NUCLEOTIDE SEQUENCE [LARGE SCALE GENOMIC DNA]</scope>
    <source>
        <strain evidence="2 3">NCTC8284</strain>
    </source>
</reference>
<dbReference type="PANTHER" id="PTHR41287">
    <property type="match status" value="1"/>
</dbReference>
<proteinExistence type="predicted"/>
<dbReference type="Proteomes" id="UP000278733">
    <property type="component" value="Chromosome"/>
</dbReference>
<gene>
    <name evidence="2" type="ORF">NCTC8284_01226</name>
</gene>
<dbReference type="AlphaFoldDB" id="A0A3S4TU90"/>
<evidence type="ECO:0000259" key="1">
    <source>
        <dbReference type="Pfam" id="PF03354"/>
    </source>
</evidence>
<evidence type="ECO:0000313" key="3">
    <source>
        <dbReference type="Proteomes" id="UP000278733"/>
    </source>
</evidence>
<organism evidence="2 3">
    <name type="scientific">Rodentibacter pneumotropicus</name>
    <dbReference type="NCBI Taxonomy" id="758"/>
    <lineage>
        <taxon>Bacteria</taxon>
        <taxon>Pseudomonadati</taxon>
        <taxon>Pseudomonadota</taxon>
        <taxon>Gammaproteobacteria</taxon>
        <taxon>Pasteurellales</taxon>
        <taxon>Pasteurellaceae</taxon>
        <taxon>Rodentibacter</taxon>
    </lineage>
</organism>
<protein>
    <submittedName>
        <fullName evidence="2">Phage terminase-like protein, large subunit</fullName>
    </submittedName>
</protein>
<dbReference type="PANTHER" id="PTHR41287:SF1">
    <property type="entry name" value="PROTEIN YMFN"/>
    <property type="match status" value="1"/>
</dbReference>
<dbReference type="InterPro" id="IPR027417">
    <property type="entry name" value="P-loop_NTPase"/>
</dbReference>
<dbReference type="InterPro" id="IPR046461">
    <property type="entry name" value="TerL_ATPase"/>
</dbReference>